<evidence type="ECO:0000256" key="1">
    <source>
        <dbReference type="ARBA" id="ARBA00004141"/>
    </source>
</evidence>
<reference evidence="7 8" key="1">
    <citation type="submission" date="2024-04" db="EMBL/GenBank/DDBJ databases">
        <title>Novel genus in family Flammeovirgaceae.</title>
        <authorList>
            <person name="Nguyen T.H."/>
            <person name="Vuong T.Q."/>
            <person name="Le H."/>
            <person name="Kim S.-G."/>
        </authorList>
    </citation>
    <scope>NUCLEOTIDE SEQUENCE [LARGE SCALE GENOMIC DNA]</scope>
    <source>
        <strain evidence="7 8">JCM 23209</strain>
    </source>
</reference>
<feature type="transmembrane region" description="Helical" evidence="5">
    <location>
        <begin position="12"/>
        <end position="32"/>
    </location>
</feature>
<comment type="caution">
    <text evidence="7">The sequence shown here is derived from an EMBL/GenBank/DDBJ whole genome shotgun (WGS) entry which is preliminary data.</text>
</comment>
<feature type="domain" description="RDD" evidence="6">
    <location>
        <begin position="136"/>
        <end position="251"/>
    </location>
</feature>
<dbReference type="InterPro" id="IPR010432">
    <property type="entry name" value="RDD"/>
</dbReference>
<protein>
    <submittedName>
        <fullName evidence="7">RDD family protein</fullName>
    </submittedName>
</protein>
<dbReference type="GO" id="GO:0016020">
    <property type="term" value="C:membrane"/>
    <property type="evidence" value="ECO:0007669"/>
    <property type="project" value="UniProtKB-SubCell"/>
</dbReference>
<keyword evidence="2 5" id="KW-0812">Transmembrane</keyword>
<feature type="transmembrane region" description="Helical" evidence="5">
    <location>
        <begin position="62"/>
        <end position="80"/>
    </location>
</feature>
<comment type="subcellular location">
    <subcellularLocation>
        <location evidence="1">Membrane</location>
        <topology evidence="1">Multi-pass membrane protein</topology>
    </subcellularLocation>
</comment>
<feature type="transmembrane region" description="Helical" evidence="5">
    <location>
        <begin position="38"/>
        <end position="55"/>
    </location>
</feature>
<name>A0AAW9RXV1_9BACT</name>
<feature type="transmembrane region" description="Helical" evidence="5">
    <location>
        <begin position="144"/>
        <end position="162"/>
    </location>
</feature>
<evidence type="ECO:0000313" key="7">
    <source>
        <dbReference type="EMBL" id="MEN7548597.1"/>
    </source>
</evidence>
<evidence type="ECO:0000256" key="3">
    <source>
        <dbReference type="ARBA" id="ARBA00022989"/>
    </source>
</evidence>
<evidence type="ECO:0000256" key="5">
    <source>
        <dbReference type="SAM" id="Phobius"/>
    </source>
</evidence>
<evidence type="ECO:0000259" key="6">
    <source>
        <dbReference type="Pfam" id="PF06271"/>
    </source>
</evidence>
<dbReference type="EMBL" id="JBDKWZ010000006">
    <property type="protein sequence ID" value="MEN7548597.1"/>
    <property type="molecule type" value="Genomic_DNA"/>
</dbReference>
<feature type="transmembrane region" description="Helical" evidence="5">
    <location>
        <begin position="86"/>
        <end position="103"/>
    </location>
</feature>
<dbReference type="Pfam" id="PF06271">
    <property type="entry name" value="RDD"/>
    <property type="match status" value="1"/>
</dbReference>
<keyword evidence="4 5" id="KW-0472">Membrane</keyword>
<dbReference type="RefSeq" id="WP_346821376.1">
    <property type="nucleotide sequence ID" value="NZ_JBDKWZ010000006.1"/>
</dbReference>
<keyword evidence="3 5" id="KW-1133">Transmembrane helix</keyword>
<sequence length="264" mass="29807">MEKKSAKQTGLYYLVLLTVLLIISELVFRHITEAEIEETVVKVLIVGIPLIFVFLGHKWAKWVASMILILNGAISLVGVYQLDSQGLYIVGLYNVFFAVVLHISKKIKPFFSNGHELQVEATEEAMKINSESFDYPYLLTRYKAALLEGLLLVGIFATLMILTKNPENRPTSFIIYIVIAILYEPIMLTAFAGTLGHKIMRIKIKAIQDTSKNINLFQGVIRILSKIILGWLSFLTINLNPEHHAIHDYLSASIVLNDPKVHNK</sequence>
<feature type="transmembrane region" description="Helical" evidence="5">
    <location>
        <begin position="174"/>
        <end position="195"/>
    </location>
</feature>
<evidence type="ECO:0000256" key="2">
    <source>
        <dbReference type="ARBA" id="ARBA00022692"/>
    </source>
</evidence>
<dbReference type="AlphaFoldDB" id="A0AAW9RXV1"/>
<dbReference type="Proteomes" id="UP001403385">
    <property type="component" value="Unassembled WGS sequence"/>
</dbReference>
<accession>A0AAW9RXV1</accession>
<proteinExistence type="predicted"/>
<evidence type="ECO:0000313" key="8">
    <source>
        <dbReference type="Proteomes" id="UP001403385"/>
    </source>
</evidence>
<evidence type="ECO:0000256" key="4">
    <source>
        <dbReference type="ARBA" id="ARBA00023136"/>
    </source>
</evidence>
<organism evidence="7 8">
    <name type="scientific">Rapidithrix thailandica</name>
    <dbReference type="NCBI Taxonomy" id="413964"/>
    <lineage>
        <taxon>Bacteria</taxon>
        <taxon>Pseudomonadati</taxon>
        <taxon>Bacteroidota</taxon>
        <taxon>Cytophagia</taxon>
        <taxon>Cytophagales</taxon>
        <taxon>Flammeovirgaceae</taxon>
        <taxon>Rapidithrix</taxon>
    </lineage>
</organism>
<gene>
    <name evidence="7" type="ORF">AAG747_11790</name>
</gene>
<keyword evidence="8" id="KW-1185">Reference proteome</keyword>